<keyword evidence="2" id="KW-1185">Reference proteome</keyword>
<reference evidence="1" key="1">
    <citation type="submission" date="2018-11" db="EMBL/GenBank/DDBJ databases">
        <authorList>
            <person name="Alioto T."/>
            <person name="Alioto T."/>
        </authorList>
    </citation>
    <scope>NUCLEOTIDE SEQUENCE</scope>
</reference>
<name>A0A8B6HAH8_MYTGA</name>
<dbReference type="AlphaFoldDB" id="A0A8B6HAH8"/>
<sequence length="213" mass="24490">MEKLNTFRHITSFIKAQCIDPNSNQEFTVNSGLKKWASCIKKHANHCDTCKEQGPAIGYCRDCKGFIDESCYHYHQIINTWLNHDIVRFGNTFRISDFMPRFACKGHTRLAESIAELTKVHRIIERNTGSSNRFYAECKDVLGKLLELNEDLLKNSQYSLSPETVNERQEIFDKIKGDENQGEACVGPTYKVTFLEAEKIEDDWNSFSTTDSS</sequence>
<dbReference type="EMBL" id="UYJE01009770">
    <property type="protein sequence ID" value="VDI76568.1"/>
    <property type="molecule type" value="Genomic_DNA"/>
</dbReference>
<proteinExistence type="predicted"/>
<evidence type="ECO:0000313" key="1">
    <source>
        <dbReference type="EMBL" id="VDI76568.1"/>
    </source>
</evidence>
<protein>
    <submittedName>
        <fullName evidence="1">Uncharacterized protein</fullName>
    </submittedName>
</protein>
<dbReference type="Proteomes" id="UP000596742">
    <property type="component" value="Unassembled WGS sequence"/>
</dbReference>
<accession>A0A8B6HAH8</accession>
<feature type="non-terminal residue" evidence="1">
    <location>
        <position position="213"/>
    </location>
</feature>
<evidence type="ECO:0000313" key="2">
    <source>
        <dbReference type="Proteomes" id="UP000596742"/>
    </source>
</evidence>
<dbReference type="OrthoDB" id="6270329at2759"/>
<organism evidence="1 2">
    <name type="scientific">Mytilus galloprovincialis</name>
    <name type="common">Mediterranean mussel</name>
    <dbReference type="NCBI Taxonomy" id="29158"/>
    <lineage>
        <taxon>Eukaryota</taxon>
        <taxon>Metazoa</taxon>
        <taxon>Spiralia</taxon>
        <taxon>Lophotrochozoa</taxon>
        <taxon>Mollusca</taxon>
        <taxon>Bivalvia</taxon>
        <taxon>Autobranchia</taxon>
        <taxon>Pteriomorphia</taxon>
        <taxon>Mytilida</taxon>
        <taxon>Mytiloidea</taxon>
        <taxon>Mytilidae</taxon>
        <taxon>Mytilinae</taxon>
        <taxon>Mytilus</taxon>
    </lineage>
</organism>
<gene>
    <name evidence="1" type="ORF">MGAL_10B033641</name>
</gene>
<comment type="caution">
    <text evidence="1">The sequence shown here is derived from an EMBL/GenBank/DDBJ whole genome shotgun (WGS) entry which is preliminary data.</text>
</comment>